<dbReference type="EMBL" id="BLPF01000001">
    <property type="protein sequence ID" value="GFJ77793.1"/>
    <property type="molecule type" value="Genomic_DNA"/>
</dbReference>
<accession>A0A6V8JYG5</accession>
<dbReference type="AlphaFoldDB" id="A0A6V8JYG5"/>
<proteinExistence type="predicted"/>
<keyword evidence="2" id="KW-1185">Reference proteome</keyword>
<protein>
    <recommendedName>
        <fullName evidence="3">DUF1579 domain-containing protein</fullName>
    </recommendedName>
</protein>
<name>A0A6V8JYG5_9ACTN</name>
<comment type="caution">
    <text evidence="1">The sequence shown here is derived from an EMBL/GenBank/DDBJ whole genome shotgun (WGS) entry which is preliminary data.</text>
</comment>
<dbReference type="RefSeq" id="WP_173055388.1">
    <property type="nucleotide sequence ID" value="NZ_BAABGO010000036.1"/>
</dbReference>
<dbReference type="Proteomes" id="UP000482800">
    <property type="component" value="Unassembled WGS sequence"/>
</dbReference>
<evidence type="ECO:0008006" key="3">
    <source>
        <dbReference type="Google" id="ProtNLM"/>
    </source>
</evidence>
<evidence type="ECO:0000313" key="1">
    <source>
        <dbReference type="EMBL" id="GFJ77793.1"/>
    </source>
</evidence>
<evidence type="ECO:0000313" key="2">
    <source>
        <dbReference type="Proteomes" id="UP000482800"/>
    </source>
</evidence>
<reference evidence="1 2" key="1">
    <citation type="submission" date="2020-03" db="EMBL/GenBank/DDBJ databases">
        <title>Whole genome shotgun sequence of Phytohabitans houttuyneae NBRC 108639.</title>
        <authorList>
            <person name="Komaki H."/>
            <person name="Tamura T."/>
        </authorList>
    </citation>
    <scope>NUCLEOTIDE SEQUENCE [LARGE SCALE GENOMIC DNA]</scope>
    <source>
        <strain evidence="1 2">NBRC 108639</strain>
    </source>
</reference>
<organism evidence="1 2">
    <name type="scientific">Phytohabitans houttuyneae</name>
    <dbReference type="NCBI Taxonomy" id="1076126"/>
    <lineage>
        <taxon>Bacteria</taxon>
        <taxon>Bacillati</taxon>
        <taxon>Actinomycetota</taxon>
        <taxon>Actinomycetes</taxon>
        <taxon>Micromonosporales</taxon>
        <taxon>Micromonosporaceae</taxon>
    </lineage>
</organism>
<sequence length="155" mass="17758">MNNFDFLIGTWDVTNRYLTKRLAGSDEWEEFPGRAASRAFFEGAGNFDEIVFPTKGWRGATVRTYDPATELWSLYWVSSRTGRMDPPVVGRFVDGVGEFTGTDVWEGQPVRVRFIWSDITADGVHWQQAFATGDGAWETNWHMYFTRVSDGPERL</sequence>
<reference evidence="1 2" key="2">
    <citation type="submission" date="2020-03" db="EMBL/GenBank/DDBJ databases">
        <authorList>
            <person name="Ichikawa N."/>
            <person name="Kimura A."/>
            <person name="Kitahashi Y."/>
            <person name="Uohara A."/>
        </authorList>
    </citation>
    <scope>NUCLEOTIDE SEQUENCE [LARGE SCALE GENOMIC DNA]</scope>
    <source>
        <strain evidence="1 2">NBRC 108639</strain>
    </source>
</reference>
<gene>
    <name evidence="1" type="ORF">Phou_019730</name>
</gene>